<evidence type="ECO:0000313" key="18">
    <source>
        <dbReference type="Proteomes" id="UP000678679"/>
    </source>
</evidence>
<comment type="domain">
    <text evidence="8">Possesses an unusual extended V-shaped dimeric structure with each monomer consisting of three distinct domains arranged along a curved 'spinal' alpha-helix. The N-terminal catalytic domain specifically recognizes the glutamate moiety of the substrate. The second domain is the NADPH-binding domain, and the third C-terminal domain is responsible for dimerization.</text>
</comment>
<dbReference type="InterPro" id="IPR015896">
    <property type="entry name" value="4pyrrol_synth_GluRdtase_dimer"/>
</dbReference>
<evidence type="ECO:0000256" key="4">
    <source>
        <dbReference type="ARBA" id="ARBA00022857"/>
    </source>
</evidence>
<dbReference type="Gene3D" id="3.30.460.30">
    <property type="entry name" value="Glutamyl-tRNA reductase, N-terminal domain"/>
    <property type="match status" value="1"/>
</dbReference>
<organism evidence="17 18">
    <name type="scientific">Flammeovirga yaeyamensis</name>
    <dbReference type="NCBI Taxonomy" id="367791"/>
    <lineage>
        <taxon>Bacteria</taxon>
        <taxon>Pseudomonadati</taxon>
        <taxon>Bacteroidota</taxon>
        <taxon>Cytophagia</taxon>
        <taxon>Cytophagales</taxon>
        <taxon>Flammeovirgaceae</taxon>
        <taxon>Flammeovirga</taxon>
    </lineage>
</organism>
<keyword evidence="6 8" id="KW-0627">Porphyrin biosynthesis</keyword>
<evidence type="ECO:0000256" key="2">
    <source>
        <dbReference type="ARBA" id="ARBA00005916"/>
    </source>
</evidence>
<keyword evidence="5 8" id="KW-0560">Oxidoreductase</keyword>
<dbReference type="Pfam" id="PF00745">
    <property type="entry name" value="GlutR_dimer"/>
    <property type="match status" value="1"/>
</dbReference>
<dbReference type="SUPFAM" id="SSF69742">
    <property type="entry name" value="Glutamyl tRNA-reductase catalytic, N-terminal domain"/>
    <property type="match status" value="1"/>
</dbReference>
<dbReference type="Pfam" id="PF05201">
    <property type="entry name" value="GlutR_N"/>
    <property type="match status" value="1"/>
</dbReference>
<reference evidence="17 18" key="1">
    <citation type="submission" date="2021-05" db="EMBL/GenBank/DDBJ databases">
        <title>Comparative genomic studies on the polysaccharide-degrading batcterial strains of the Flammeovirga genus.</title>
        <authorList>
            <person name="Zewei F."/>
            <person name="Zheng Z."/>
            <person name="Yu L."/>
            <person name="Ruyue G."/>
            <person name="Yanhong M."/>
            <person name="Yuanyuan C."/>
            <person name="Jingyan G."/>
            <person name="Wenjun H."/>
        </authorList>
    </citation>
    <scope>NUCLEOTIDE SEQUENCE [LARGE SCALE GENOMIC DNA]</scope>
    <source>
        <strain evidence="17 18">NBRC:100898</strain>
    </source>
</reference>
<evidence type="ECO:0000256" key="1">
    <source>
        <dbReference type="ARBA" id="ARBA00005059"/>
    </source>
</evidence>
<dbReference type="Pfam" id="PF01488">
    <property type="entry name" value="Shikimate_DH"/>
    <property type="match status" value="1"/>
</dbReference>
<dbReference type="GO" id="GO:0019353">
    <property type="term" value="P:protoporphyrinogen IX biosynthetic process from glutamate"/>
    <property type="evidence" value="ECO:0007669"/>
    <property type="project" value="TreeGrafter"/>
</dbReference>
<comment type="subunit">
    <text evidence="8">Homodimer.</text>
</comment>
<feature type="binding site" evidence="8 10">
    <location>
        <position position="119"/>
    </location>
    <ligand>
        <name>substrate</name>
    </ligand>
</feature>
<dbReference type="InterPro" id="IPR015895">
    <property type="entry name" value="4pyrrol_synth_GluRdtase_N"/>
</dbReference>
<evidence type="ECO:0000256" key="3">
    <source>
        <dbReference type="ARBA" id="ARBA00012970"/>
    </source>
</evidence>
<dbReference type="PIRSF" id="PIRSF000445">
    <property type="entry name" value="4pyrrol_synth_GluRdtase"/>
    <property type="match status" value="1"/>
</dbReference>
<protein>
    <recommendedName>
        <fullName evidence="3 8">Glutamyl-tRNA reductase</fullName>
        <shortName evidence="8">GluTR</shortName>
        <ecNumber evidence="3 8">1.2.1.70</ecNumber>
    </recommendedName>
</protein>
<evidence type="ECO:0000313" key="17">
    <source>
        <dbReference type="EMBL" id="QWG03361.1"/>
    </source>
</evidence>
<accession>A0AAX1N780</accession>
<dbReference type="EMBL" id="CP076132">
    <property type="protein sequence ID" value="QWG03361.1"/>
    <property type="molecule type" value="Genomic_DNA"/>
</dbReference>
<dbReference type="PANTHER" id="PTHR43013:SF1">
    <property type="entry name" value="GLUTAMYL-TRNA REDUCTASE"/>
    <property type="match status" value="1"/>
</dbReference>
<dbReference type="NCBIfam" id="TIGR01035">
    <property type="entry name" value="hemA"/>
    <property type="match status" value="1"/>
</dbReference>
<evidence type="ECO:0000256" key="7">
    <source>
        <dbReference type="ARBA" id="ARBA00047464"/>
    </source>
</evidence>
<feature type="domain" description="Tetrapyrrole biosynthesis glutamyl-tRNA reductase dimerisation" evidence="14">
    <location>
        <begin position="311"/>
        <end position="406"/>
    </location>
</feature>
<evidence type="ECO:0000256" key="10">
    <source>
        <dbReference type="PIRSR" id="PIRSR000445-2"/>
    </source>
</evidence>
<dbReference type="InterPro" id="IPR036291">
    <property type="entry name" value="NAD(P)-bd_dom_sf"/>
</dbReference>
<evidence type="ECO:0000256" key="11">
    <source>
        <dbReference type="PIRSR" id="PIRSR000445-3"/>
    </source>
</evidence>
<dbReference type="EC" id="1.2.1.70" evidence="3 8"/>
<feature type="binding site" evidence="8 10">
    <location>
        <position position="108"/>
    </location>
    <ligand>
        <name>substrate</name>
    </ligand>
</feature>
<dbReference type="HAMAP" id="MF_00087">
    <property type="entry name" value="Glu_tRNA_reductase"/>
    <property type="match status" value="1"/>
</dbReference>
<dbReference type="SUPFAM" id="SSF69075">
    <property type="entry name" value="Glutamyl tRNA-reductase dimerization domain"/>
    <property type="match status" value="1"/>
</dbReference>
<dbReference type="Proteomes" id="UP000678679">
    <property type="component" value="Chromosome 1"/>
</dbReference>
<evidence type="ECO:0000256" key="13">
    <source>
        <dbReference type="RuleBase" id="RU000584"/>
    </source>
</evidence>
<dbReference type="InterPro" id="IPR006151">
    <property type="entry name" value="Shikm_DH/Glu-tRNA_Rdtase"/>
</dbReference>
<dbReference type="SUPFAM" id="SSF51735">
    <property type="entry name" value="NAD(P)-binding Rossmann-fold domains"/>
    <property type="match status" value="1"/>
</dbReference>
<feature type="domain" description="Quinate/shikimate 5-dehydrogenase/glutamyl-tRNA reductase" evidence="15">
    <location>
        <begin position="177"/>
        <end position="294"/>
    </location>
</feature>
<dbReference type="GO" id="GO:0050661">
    <property type="term" value="F:NADP binding"/>
    <property type="evidence" value="ECO:0007669"/>
    <property type="project" value="InterPro"/>
</dbReference>
<comment type="catalytic activity">
    <reaction evidence="7 8 13">
        <text>(S)-4-amino-5-oxopentanoate + tRNA(Glu) + NADP(+) = L-glutamyl-tRNA(Glu) + NADPH + H(+)</text>
        <dbReference type="Rhea" id="RHEA:12344"/>
        <dbReference type="Rhea" id="RHEA-COMP:9663"/>
        <dbReference type="Rhea" id="RHEA-COMP:9680"/>
        <dbReference type="ChEBI" id="CHEBI:15378"/>
        <dbReference type="ChEBI" id="CHEBI:57501"/>
        <dbReference type="ChEBI" id="CHEBI:57783"/>
        <dbReference type="ChEBI" id="CHEBI:58349"/>
        <dbReference type="ChEBI" id="CHEBI:78442"/>
        <dbReference type="ChEBI" id="CHEBI:78520"/>
        <dbReference type="EC" id="1.2.1.70"/>
    </reaction>
</comment>
<feature type="binding site" evidence="8 10">
    <location>
        <begin position="113"/>
        <end position="115"/>
    </location>
    <ligand>
        <name>substrate</name>
    </ligand>
</feature>
<evidence type="ECO:0000256" key="6">
    <source>
        <dbReference type="ARBA" id="ARBA00023244"/>
    </source>
</evidence>
<evidence type="ECO:0000256" key="8">
    <source>
        <dbReference type="HAMAP-Rule" id="MF_00087"/>
    </source>
</evidence>
<dbReference type="AlphaFoldDB" id="A0AAX1N780"/>
<comment type="similarity">
    <text evidence="2 8 13">Belongs to the glutamyl-tRNA reductase family.</text>
</comment>
<keyword evidence="4 8" id="KW-0521">NADP</keyword>
<dbReference type="PANTHER" id="PTHR43013">
    <property type="entry name" value="GLUTAMYL-TRNA REDUCTASE"/>
    <property type="match status" value="1"/>
</dbReference>
<feature type="domain" description="Glutamyl-tRNA reductase N-terminal" evidence="16">
    <location>
        <begin position="7"/>
        <end position="155"/>
    </location>
</feature>
<dbReference type="GO" id="GO:0008883">
    <property type="term" value="F:glutamyl-tRNA reductase activity"/>
    <property type="evidence" value="ECO:0007669"/>
    <property type="project" value="UniProtKB-UniRule"/>
</dbReference>
<evidence type="ECO:0000256" key="12">
    <source>
        <dbReference type="PIRSR" id="PIRSR000445-4"/>
    </source>
</evidence>
<name>A0AAX1N780_9BACT</name>
<dbReference type="InterPro" id="IPR036453">
    <property type="entry name" value="GluRdtase_dimer_dom_sf"/>
</dbReference>
<dbReference type="RefSeq" id="WP_169663983.1">
    <property type="nucleotide sequence ID" value="NZ_CP076132.1"/>
</dbReference>
<feature type="binding site" evidence="8 10">
    <location>
        <begin position="49"/>
        <end position="52"/>
    </location>
    <ligand>
        <name>substrate</name>
    </ligand>
</feature>
<evidence type="ECO:0000256" key="9">
    <source>
        <dbReference type="PIRSR" id="PIRSR000445-1"/>
    </source>
</evidence>
<feature type="site" description="Important for activity" evidence="8 12">
    <location>
        <position position="98"/>
    </location>
</feature>
<dbReference type="Gene3D" id="3.40.50.720">
    <property type="entry name" value="NAD(P)-binding Rossmann-like Domain"/>
    <property type="match status" value="1"/>
</dbReference>
<comment type="pathway">
    <text evidence="1 8 13">Porphyrin-containing compound metabolism; protoporphyrin-IX biosynthesis; 5-aminolevulinate from L-glutamyl-tRNA(Glu): step 1/2.</text>
</comment>
<comment type="function">
    <text evidence="8">Catalyzes the NADPH-dependent reduction of glutamyl-tRNA(Glu) to glutamate 1-semialdehyde (GSA).</text>
</comment>
<dbReference type="KEGG" id="fya:KMW28_07185"/>
<gene>
    <name evidence="8 17" type="primary">hemA</name>
    <name evidence="17" type="ORF">KMW28_07185</name>
</gene>
<dbReference type="InterPro" id="IPR036343">
    <property type="entry name" value="GluRdtase_N_sf"/>
</dbReference>
<proteinExistence type="inferred from homology"/>
<dbReference type="InterPro" id="IPR000343">
    <property type="entry name" value="4pyrrol_synth_GluRdtase"/>
</dbReference>
<comment type="miscellaneous">
    <text evidence="8">During catalysis, the active site Cys acts as a nucleophile attacking the alpha-carbonyl group of tRNA-bound glutamate with the formation of a thioester intermediate between enzyme and glutamate, and the concomitant release of tRNA(Glu). The thioester intermediate is finally reduced by direct hydride transfer from NADPH, to form the product GSA.</text>
</comment>
<evidence type="ECO:0000259" key="16">
    <source>
        <dbReference type="Pfam" id="PF05201"/>
    </source>
</evidence>
<evidence type="ECO:0000256" key="5">
    <source>
        <dbReference type="ARBA" id="ARBA00023002"/>
    </source>
</evidence>
<feature type="active site" description="Nucleophile" evidence="8 9">
    <location>
        <position position="50"/>
    </location>
</feature>
<feature type="binding site" evidence="8 11">
    <location>
        <begin position="186"/>
        <end position="191"/>
    </location>
    <ligand>
        <name>NADP(+)</name>
        <dbReference type="ChEBI" id="CHEBI:58349"/>
    </ligand>
</feature>
<sequence>MNFYTFSISHRNATINIREKFYLSDQETSEFLLQLNDTINIQEAIVLSTCNRMEVYYLSESNQTDLILKLLCAFKCELPSKKYYKYIDSYEHEAGIKHLLEVGMGLDSFILGDLQIYGQLKNAYNIATEVGMCKSYLHRLMHTLFNVHKKVFNETEFLKGATSCAYNAAKLLKDTYLPHETTLIIGIGDMGKNVAGYLSRLNVKNVFLTNRTMSKAIQMCNETGFQLLHYDQLNAHLSSFDHIISCVDGNSRTFGVGDFDGAYPKTLIDLGTPRSINSQLLKYGCQVLNIDDLSKYKEQTLATRKSEIEKVNTLIQEGIHQFALWKKEQNMVPTVRFLKQQLQELRELSLANFKKEMNPEEIAAAEKVSNQLINKIISLPAVQLRKACQRGDSADLSEALTALFTLDKEEILS</sequence>
<evidence type="ECO:0000259" key="14">
    <source>
        <dbReference type="Pfam" id="PF00745"/>
    </source>
</evidence>
<evidence type="ECO:0000259" key="15">
    <source>
        <dbReference type="Pfam" id="PF01488"/>
    </source>
</evidence>
<dbReference type="FunFam" id="3.30.460.30:FF:000001">
    <property type="entry name" value="Glutamyl-tRNA reductase"/>
    <property type="match status" value="1"/>
</dbReference>
<keyword evidence="18" id="KW-1185">Reference proteome</keyword>